<accession>A0A450W3D2</accession>
<organism evidence="4">
    <name type="scientific">Candidatus Kentrum sp. FM</name>
    <dbReference type="NCBI Taxonomy" id="2126340"/>
    <lineage>
        <taxon>Bacteria</taxon>
        <taxon>Pseudomonadati</taxon>
        <taxon>Pseudomonadota</taxon>
        <taxon>Gammaproteobacteria</taxon>
        <taxon>Candidatus Kentrum</taxon>
    </lineage>
</organism>
<feature type="region of interest" description="Disordered" evidence="1">
    <location>
        <begin position="1"/>
        <end position="21"/>
    </location>
</feature>
<sequence>MNNSSSSSTSPDRDEYPKVTQADLDRARFRVGLEPAPRKQRITLSLDANLIDYFKSKAGEQGYLTLINETLRRAKARGELEGTLTASRHS</sequence>
<evidence type="ECO:0000313" key="4">
    <source>
        <dbReference type="EMBL" id="VFK11512.1"/>
    </source>
</evidence>
<feature type="compositionally biased region" description="Basic and acidic residues" evidence="1">
    <location>
        <begin position="11"/>
        <end position="21"/>
    </location>
</feature>
<dbReference type="EMBL" id="CAADFA010000190">
    <property type="protein sequence ID" value="VFJ57022.1"/>
    <property type="molecule type" value="Genomic_DNA"/>
</dbReference>
<name>A0A450W3D2_9GAMM</name>
<dbReference type="AlphaFoldDB" id="A0A450W3D2"/>
<dbReference type="EMBL" id="CAADEZ010000181">
    <property type="protein sequence ID" value="VFJ57063.1"/>
    <property type="molecule type" value="Genomic_DNA"/>
</dbReference>
<protein>
    <submittedName>
        <fullName evidence="4">BrnA antitoxin of type II toxin-antitoxin system</fullName>
    </submittedName>
</protein>
<reference evidence="4" key="1">
    <citation type="submission" date="2019-02" db="EMBL/GenBank/DDBJ databases">
        <authorList>
            <person name="Gruber-Vodicka R. H."/>
            <person name="Seah K. B. B."/>
        </authorList>
    </citation>
    <scope>NUCLEOTIDE SEQUENCE</scope>
    <source>
        <strain evidence="3">BECK_BZ163</strain>
        <strain evidence="4">BECK_BZ164</strain>
        <strain evidence="2">BECK_BZ165</strain>
    </source>
</reference>
<dbReference type="EMBL" id="CAADFL010000187">
    <property type="protein sequence ID" value="VFK11512.1"/>
    <property type="molecule type" value="Genomic_DNA"/>
</dbReference>
<evidence type="ECO:0000256" key="1">
    <source>
        <dbReference type="SAM" id="MobiDB-lite"/>
    </source>
</evidence>
<evidence type="ECO:0000313" key="2">
    <source>
        <dbReference type="EMBL" id="VFJ57022.1"/>
    </source>
</evidence>
<evidence type="ECO:0000313" key="3">
    <source>
        <dbReference type="EMBL" id="VFJ57063.1"/>
    </source>
</evidence>
<dbReference type="InterPro" id="IPR025528">
    <property type="entry name" value="BrnA_antitoxin"/>
</dbReference>
<dbReference type="Pfam" id="PF14384">
    <property type="entry name" value="BrnA_antitoxin"/>
    <property type="match status" value="1"/>
</dbReference>
<gene>
    <name evidence="3" type="ORF">BECKFM1743A_GA0114220_101818</name>
    <name evidence="4" type="ORF">BECKFM1743B_GA0114221_101877</name>
    <name evidence="2" type="ORF">BECKFM1743C_GA0114222_101907</name>
</gene>
<proteinExistence type="predicted"/>
<feature type="compositionally biased region" description="Low complexity" evidence="1">
    <location>
        <begin position="1"/>
        <end position="10"/>
    </location>
</feature>